<dbReference type="SUPFAM" id="SSF64076">
    <property type="entry name" value="MTH938-like"/>
    <property type="match status" value="1"/>
</dbReference>
<evidence type="ECO:0000313" key="1">
    <source>
        <dbReference type="EMBL" id="MBK1668361.1"/>
    </source>
</evidence>
<protein>
    <recommendedName>
        <fullName evidence="3">Valyl-tRNA synthetase</fullName>
    </recommendedName>
</protein>
<dbReference type="CDD" id="cd00248">
    <property type="entry name" value="Mth938-like"/>
    <property type="match status" value="1"/>
</dbReference>
<evidence type="ECO:0000313" key="2">
    <source>
        <dbReference type="Proteomes" id="UP001296873"/>
    </source>
</evidence>
<dbReference type="PANTHER" id="PTHR21192:SF2">
    <property type="entry name" value="NADH DEHYDROGENASE [UBIQUINONE] 1 ALPHA SUBCOMPLEX ASSEMBLY FACTOR 3"/>
    <property type="match status" value="1"/>
</dbReference>
<name>A0ABS1DEI9_9PROT</name>
<dbReference type="RefSeq" id="WP_200340665.1">
    <property type="nucleotide sequence ID" value="NZ_NRRL01000021.1"/>
</dbReference>
<organism evidence="1 2">
    <name type="scientific">Rhodovibrio sodomensis</name>
    <dbReference type="NCBI Taxonomy" id="1088"/>
    <lineage>
        <taxon>Bacteria</taxon>
        <taxon>Pseudomonadati</taxon>
        <taxon>Pseudomonadota</taxon>
        <taxon>Alphaproteobacteria</taxon>
        <taxon>Rhodospirillales</taxon>
        <taxon>Rhodovibrionaceae</taxon>
        <taxon>Rhodovibrio</taxon>
    </lineage>
</organism>
<evidence type="ECO:0008006" key="3">
    <source>
        <dbReference type="Google" id="ProtNLM"/>
    </source>
</evidence>
<gene>
    <name evidence="1" type="ORF">CKO28_09975</name>
</gene>
<keyword evidence="2" id="KW-1185">Reference proteome</keyword>
<reference evidence="1 2" key="1">
    <citation type="journal article" date="2020" name="Microorganisms">
        <title>Osmotic Adaptation and Compatible Solute Biosynthesis of Phototrophic Bacteria as Revealed from Genome Analyses.</title>
        <authorList>
            <person name="Imhoff J.F."/>
            <person name="Rahn T."/>
            <person name="Kunzel S."/>
            <person name="Keller A."/>
            <person name="Neulinger S.C."/>
        </authorList>
    </citation>
    <scope>NUCLEOTIDE SEQUENCE [LARGE SCALE GENOMIC DNA]</scope>
    <source>
        <strain evidence="1 2">DSM 9895</strain>
    </source>
</reference>
<dbReference type="EMBL" id="NRRL01000021">
    <property type="protein sequence ID" value="MBK1668361.1"/>
    <property type="molecule type" value="Genomic_DNA"/>
</dbReference>
<dbReference type="PANTHER" id="PTHR21192">
    <property type="entry name" value="NUCLEAR PROTEIN E3-3"/>
    <property type="match status" value="1"/>
</dbReference>
<dbReference type="Gene3D" id="3.40.1230.10">
    <property type="entry name" value="MTH938-like"/>
    <property type="match status" value="1"/>
</dbReference>
<dbReference type="Pfam" id="PF04430">
    <property type="entry name" value="DUF498"/>
    <property type="match status" value="1"/>
</dbReference>
<dbReference type="InterPro" id="IPR007523">
    <property type="entry name" value="NDUFAF3/AAMDC"/>
</dbReference>
<proteinExistence type="predicted"/>
<comment type="caution">
    <text evidence="1">The sequence shown here is derived from an EMBL/GenBank/DDBJ whole genome shotgun (WGS) entry which is preliminary data.</text>
</comment>
<dbReference type="Proteomes" id="UP001296873">
    <property type="component" value="Unassembled WGS sequence"/>
</dbReference>
<dbReference type="InterPro" id="IPR036748">
    <property type="entry name" value="MTH938-like_sf"/>
</dbReference>
<sequence>MDVTPDLPQGKQIVQSYGDGRFTISGQSYAGSVLVFADRVVAWPVGSFEEVTPESLQAVTDPEADIGVLLLGCGQRMQLVTSALRDPVREAGVVIEPMDTGAAARTFNVLMMEERRVAAALLAV</sequence>
<accession>A0ABS1DEI9</accession>